<protein>
    <submittedName>
        <fullName evidence="2 4">Uncharacterized protein</fullName>
    </submittedName>
</protein>
<dbReference type="RefSeq" id="XP_033584228.1">
    <property type="nucleotide sequence ID" value="XM_033724716.1"/>
</dbReference>
<organism evidence="2">
    <name type="scientific">Mytilinidion resinicola</name>
    <dbReference type="NCBI Taxonomy" id="574789"/>
    <lineage>
        <taxon>Eukaryota</taxon>
        <taxon>Fungi</taxon>
        <taxon>Dikarya</taxon>
        <taxon>Ascomycota</taxon>
        <taxon>Pezizomycotina</taxon>
        <taxon>Dothideomycetes</taxon>
        <taxon>Pleosporomycetidae</taxon>
        <taxon>Mytilinidiales</taxon>
        <taxon>Mytilinidiaceae</taxon>
        <taxon>Mytilinidion</taxon>
    </lineage>
</organism>
<evidence type="ECO:0000313" key="3">
    <source>
        <dbReference type="Proteomes" id="UP000504636"/>
    </source>
</evidence>
<dbReference type="GeneID" id="54465609"/>
<name>A0A6A6ZAD8_9PEZI</name>
<reference evidence="4" key="3">
    <citation type="submission" date="2025-04" db="UniProtKB">
        <authorList>
            <consortium name="RefSeq"/>
        </authorList>
    </citation>
    <scope>IDENTIFICATION</scope>
    <source>
        <strain evidence="4">CBS 304.34</strain>
    </source>
</reference>
<evidence type="ECO:0000256" key="1">
    <source>
        <dbReference type="SAM" id="MobiDB-lite"/>
    </source>
</evidence>
<reference evidence="2 4" key="1">
    <citation type="journal article" date="2020" name="Stud. Mycol.">
        <title>101 Dothideomycetes genomes: a test case for predicting lifestyles and emergence of pathogens.</title>
        <authorList>
            <person name="Haridas S."/>
            <person name="Albert R."/>
            <person name="Binder M."/>
            <person name="Bloem J."/>
            <person name="Labutti K."/>
            <person name="Salamov A."/>
            <person name="Andreopoulos B."/>
            <person name="Baker S."/>
            <person name="Barry K."/>
            <person name="Bills G."/>
            <person name="Bluhm B."/>
            <person name="Cannon C."/>
            <person name="Castanera R."/>
            <person name="Culley D."/>
            <person name="Daum C."/>
            <person name="Ezra D."/>
            <person name="Gonzalez J."/>
            <person name="Henrissat B."/>
            <person name="Kuo A."/>
            <person name="Liang C."/>
            <person name="Lipzen A."/>
            <person name="Lutzoni F."/>
            <person name="Magnuson J."/>
            <person name="Mondo S."/>
            <person name="Nolan M."/>
            <person name="Ohm R."/>
            <person name="Pangilinan J."/>
            <person name="Park H.-J."/>
            <person name="Ramirez L."/>
            <person name="Alfaro M."/>
            <person name="Sun H."/>
            <person name="Tritt A."/>
            <person name="Yoshinaga Y."/>
            <person name="Zwiers L.-H."/>
            <person name="Turgeon B."/>
            <person name="Goodwin S."/>
            <person name="Spatafora J."/>
            <person name="Crous P."/>
            <person name="Grigoriev I."/>
        </authorList>
    </citation>
    <scope>NUCLEOTIDE SEQUENCE</scope>
    <source>
        <strain evidence="2 4">CBS 304.34</strain>
    </source>
</reference>
<proteinExistence type="predicted"/>
<reference evidence="4" key="2">
    <citation type="submission" date="2020-04" db="EMBL/GenBank/DDBJ databases">
        <authorList>
            <consortium name="NCBI Genome Project"/>
        </authorList>
    </citation>
    <scope>NUCLEOTIDE SEQUENCE</scope>
    <source>
        <strain evidence="4">CBS 304.34</strain>
    </source>
</reference>
<sequence length="316" mass="34583">MYTLVKQRSFLGTKYEFAALPSIPSSSFQPTSEPNVTSPLLRTGTMQQSDQAELQPPNSSGLASCNTDNIPESWAWSLSLISDLVWPVLQAHEPHPPILWSPVTIPEAQHFEQRHPPPKDSSYSQSSGTNVSSAVPYQHFWGPAPLDSGTSDILNEPFPSLGGYHEFCHSDQRPNHADYPSNSYYNHSFQPVGPHEPDTFLRPSQSTDIPFEVGTVIYPNVGANHTASFEANNSSTVQNRALDALFDWNIGENSGQLYQGDQYSSSQYQYISSIVTGSSDIQGSRLSDGQGNISSPPLENADMYLDSTVPTAAEAN</sequence>
<gene>
    <name evidence="2 4" type="ORF">BDZ99DRAFT_513507</name>
</gene>
<feature type="region of interest" description="Disordered" evidence="1">
    <location>
        <begin position="26"/>
        <end position="62"/>
    </location>
</feature>
<evidence type="ECO:0000313" key="2">
    <source>
        <dbReference type="EMBL" id="KAF2817264.1"/>
    </source>
</evidence>
<keyword evidence="3" id="KW-1185">Reference proteome</keyword>
<dbReference type="Proteomes" id="UP000504636">
    <property type="component" value="Unplaced"/>
</dbReference>
<feature type="region of interest" description="Disordered" evidence="1">
    <location>
        <begin position="110"/>
        <end position="129"/>
    </location>
</feature>
<dbReference type="AlphaFoldDB" id="A0A6A6ZAD8"/>
<feature type="region of interest" description="Disordered" evidence="1">
    <location>
        <begin position="282"/>
        <end position="316"/>
    </location>
</feature>
<dbReference type="EMBL" id="MU003692">
    <property type="protein sequence ID" value="KAF2817264.1"/>
    <property type="molecule type" value="Genomic_DNA"/>
</dbReference>
<accession>A0A6A6ZAD8</accession>
<evidence type="ECO:0000313" key="4">
    <source>
        <dbReference type="RefSeq" id="XP_033584228.1"/>
    </source>
</evidence>
<feature type="compositionally biased region" description="Polar residues" evidence="1">
    <location>
        <begin position="282"/>
        <end position="297"/>
    </location>
</feature>